<evidence type="ECO:0000259" key="4">
    <source>
        <dbReference type="PROSITE" id="PS50995"/>
    </source>
</evidence>
<dbReference type="Gene3D" id="1.10.10.10">
    <property type="entry name" value="Winged helix-like DNA-binding domain superfamily/Winged helix DNA-binding domain"/>
    <property type="match status" value="1"/>
</dbReference>
<proteinExistence type="predicted"/>
<dbReference type="SMART" id="SM00347">
    <property type="entry name" value="HTH_MARR"/>
    <property type="match status" value="1"/>
</dbReference>
<feature type="domain" description="HTH marR-type" evidence="4">
    <location>
        <begin position="8"/>
        <end position="151"/>
    </location>
</feature>
<dbReference type="PROSITE" id="PS01117">
    <property type="entry name" value="HTH_MARR_1"/>
    <property type="match status" value="1"/>
</dbReference>
<protein>
    <submittedName>
        <fullName evidence="5">Transcription regulator</fullName>
    </submittedName>
</protein>
<dbReference type="RefSeq" id="WP_034571943.1">
    <property type="nucleotide sequence ID" value="NZ_JQBS01000017.1"/>
</dbReference>
<gene>
    <name evidence="5" type="ORF">IV74_GL000654</name>
</gene>
<comment type="caution">
    <text evidence="5">The sequence shown here is derived from an EMBL/GenBank/DDBJ whole genome shotgun (WGS) entry which is preliminary data.</text>
</comment>
<keyword evidence="1" id="KW-0805">Transcription regulation</keyword>
<dbReference type="EMBL" id="JQBS01000017">
    <property type="protein sequence ID" value="KRN57004.1"/>
    <property type="molecule type" value="Genomic_DNA"/>
</dbReference>
<dbReference type="GO" id="GO:0003700">
    <property type="term" value="F:DNA-binding transcription factor activity"/>
    <property type="evidence" value="ECO:0007669"/>
    <property type="project" value="InterPro"/>
</dbReference>
<keyword evidence="3" id="KW-0804">Transcription</keyword>
<evidence type="ECO:0000313" key="6">
    <source>
        <dbReference type="Proteomes" id="UP000051658"/>
    </source>
</evidence>
<evidence type="ECO:0000256" key="2">
    <source>
        <dbReference type="ARBA" id="ARBA00023125"/>
    </source>
</evidence>
<evidence type="ECO:0000256" key="1">
    <source>
        <dbReference type="ARBA" id="ARBA00023015"/>
    </source>
</evidence>
<dbReference type="GeneID" id="89587945"/>
<dbReference type="AlphaFoldDB" id="A0A0R2I4B1"/>
<dbReference type="PATRIC" id="fig|1449336.4.peg.669"/>
<keyword evidence="2" id="KW-0238">DNA-binding</keyword>
<dbReference type="GO" id="GO:0003677">
    <property type="term" value="F:DNA binding"/>
    <property type="evidence" value="ECO:0007669"/>
    <property type="project" value="UniProtKB-KW"/>
</dbReference>
<dbReference type="Proteomes" id="UP000051658">
    <property type="component" value="Unassembled WGS sequence"/>
</dbReference>
<evidence type="ECO:0000256" key="3">
    <source>
        <dbReference type="ARBA" id="ARBA00023163"/>
    </source>
</evidence>
<dbReference type="SUPFAM" id="SSF46785">
    <property type="entry name" value="Winged helix' DNA-binding domain"/>
    <property type="match status" value="1"/>
</dbReference>
<keyword evidence="6" id="KW-1185">Reference proteome</keyword>
<accession>A0A0R2I4B1</accession>
<dbReference type="InterPro" id="IPR036390">
    <property type="entry name" value="WH_DNA-bd_sf"/>
</dbReference>
<dbReference type="InterPro" id="IPR023187">
    <property type="entry name" value="Tscrpt_reg_MarR-type_CS"/>
</dbReference>
<sequence length="151" mass="17416">MNQEAINFDKNLALFYFAYRAFSKTADDLVENYGISKVHRRILFFVARMPGLTVNELLTVLDISKQALNKPMQELLQKEWLVTKPNEADKRSKRIYLTAQGKNIDAQISEAQKEKMKTIFQQTGDPTGEAWTNVMTEYAKETGTDFIERIT</sequence>
<dbReference type="InterPro" id="IPR036388">
    <property type="entry name" value="WH-like_DNA-bd_sf"/>
</dbReference>
<name>A0A0R2I4B1_CARDV</name>
<dbReference type="PANTHER" id="PTHR42756">
    <property type="entry name" value="TRANSCRIPTIONAL REGULATOR, MARR"/>
    <property type="match status" value="1"/>
</dbReference>
<dbReference type="Pfam" id="PF12802">
    <property type="entry name" value="MarR_2"/>
    <property type="match status" value="1"/>
</dbReference>
<dbReference type="eggNOG" id="COG1846">
    <property type="taxonomic scope" value="Bacteria"/>
</dbReference>
<dbReference type="PANTHER" id="PTHR42756:SF1">
    <property type="entry name" value="TRANSCRIPTIONAL REPRESSOR OF EMRAB OPERON"/>
    <property type="match status" value="1"/>
</dbReference>
<reference evidence="5 6" key="1">
    <citation type="journal article" date="2015" name="Genome Announc.">
        <title>Expanding the biotechnology potential of lactobacilli through comparative genomics of 213 strains and associated genera.</title>
        <authorList>
            <person name="Sun Z."/>
            <person name="Harris H.M."/>
            <person name="McCann A."/>
            <person name="Guo C."/>
            <person name="Argimon S."/>
            <person name="Zhang W."/>
            <person name="Yang X."/>
            <person name="Jeffery I.B."/>
            <person name="Cooney J.C."/>
            <person name="Kagawa T.F."/>
            <person name="Liu W."/>
            <person name="Song Y."/>
            <person name="Salvetti E."/>
            <person name="Wrobel A."/>
            <person name="Rasinkangas P."/>
            <person name="Parkhill J."/>
            <person name="Rea M.C."/>
            <person name="O'Sullivan O."/>
            <person name="Ritari J."/>
            <person name="Douillard F.P."/>
            <person name="Paul Ross R."/>
            <person name="Yang R."/>
            <person name="Briner A.E."/>
            <person name="Felis G.E."/>
            <person name="de Vos W.M."/>
            <person name="Barrangou R."/>
            <person name="Klaenhammer T.R."/>
            <person name="Caufield P.W."/>
            <person name="Cui Y."/>
            <person name="Zhang H."/>
            <person name="O'Toole P.W."/>
        </authorList>
    </citation>
    <scope>NUCLEOTIDE SEQUENCE [LARGE SCALE GENOMIC DNA]</scope>
    <source>
        <strain evidence="5 6">DSM 20623</strain>
    </source>
</reference>
<dbReference type="InterPro" id="IPR000835">
    <property type="entry name" value="HTH_MarR-typ"/>
</dbReference>
<organism evidence="5 6">
    <name type="scientific">Carnobacterium divergens DSM 20623</name>
    <dbReference type="NCBI Taxonomy" id="1449336"/>
    <lineage>
        <taxon>Bacteria</taxon>
        <taxon>Bacillati</taxon>
        <taxon>Bacillota</taxon>
        <taxon>Bacilli</taxon>
        <taxon>Lactobacillales</taxon>
        <taxon>Carnobacteriaceae</taxon>
        <taxon>Carnobacterium</taxon>
    </lineage>
</organism>
<dbReference type="PROSITE" id="PS50995">
    <property type="entry name" value="HTH_MARR_2"/>
    <property type="match status" value="1"/>
</dbReference>
<evidence type="ECO:0000313" key="5">
    <source>
        <dbReference type="EMBL" id="KRN57004.1"/>
    </source>
</evidence>